<gene>
    <name evidence="6" type="primary">C3orf58</name>
    <name evidence="6" type="ORF">EVAR_22008_1</name>
</gene>
<feature type="domain" description="FAM69 protein-kinase" evidence="5">
    <location>
        <begin position="42"/>
        <end position="218"/>
    </location>
</feature>
<dbReference type="AlphaFoldDB" id="A0A4C1Z0G2"/>
<dbReference type="Proteomes" id="UP000299102">
    <property type="component" value="Unassembled WGS sequence"/>
</dbReference>
<evidence type="ECO:0000256" key="1">
    <source>
        <dbReference type="ARBA" id="ARBA00004613"/>
    </source>
</evidence>
<keyword evidence="4" id="KW-0732">Signal</keyword>
<organism evidence="6 7">
    <name type="scientific">Eumeta variegata</name>
    <name type="common">Bagworm moth</name>
    <name type="synonym">Eumeta japonica</name>
    <dbReference type="NCBI Taxonomy" id="151549"/>
    <lineage>
        <taxon>Eukaryota</taxon>
        <taxon>Metazoa</taxon>
        <taxon>Ecdysozoa</taxon>
        <taxon>Arthropoda</taxon>
        <taxon>Hexapoda</taxon>
        <taxon>Insecta</taxon>
        <taxon>Pterygota</taxon>
        <taxon>Neoptera</taxon>
        <taxon>Endopterygota</taxon>
        <taxon>Lepidoptera</taxon>
        <taxon>Glossata</taxon>
        <taxon>Ditrysia</taxon>
        <taxon>Tineoidea</taxon>
        <taxon>Psychidae</taxon>
        <taxon>Oiketicinae</taxon>
        <taxon>Eumeta</taxon>
    </lineage>
</organism>
<evidence type="ECO:0000256" key="2">
    <source>
        <dbReference type="ARBA" id="ARBA00006338"/>
    </source>
</evidence>
<evidence type="ECO:0000259" key="5">
    <source>
        <dbReference type="Pfam" id="PF12260"/>
    </source>
</evidence>
<proteinExistence type="inferred from homology"/>
<dbReference type="InterPro" id="IPR020519">
    <property type="entry name" value="DIPK2A/B"/>
</dbReference>
<dbReference type="Pfam" id="PF12260">
    <property type="entry name" value="PIP49_C"/>
    <property type="match status" value="1"/>
</dbReference>
<dbReference type="PANTHER" id="PTHR32073">
    <property type="entry name" value="GH11358P"/>
    <property type="match status" value="1"/>
</dbReference>
<dbReference type="GO" id="GO:0005576">
    <property type="term" value="C:extracellular region"/>
    <property type="evidence" value="ECO:0007669"/>
    <property type="project" value="UniProtKB-SubCell"/>
</dbReference>
<name>A0A4C1Z0G2_EUMVA</name>
<dbReference type="EMBL" id="BGZK01001445">
    <property type="protein sequence ID" value="GBP80085.1"/>
    <property type="molecule type" value="Genomic_DNA"/>
</dbReference>
<dbReference type="STRING" id="151549.A0A4C1Z0G2"/>
<sequence>MHFSSTFWRWWVGCCRNWLDFRKYISDTVFDMLWNVGDRNSVMKLIPKSHGWPVPAWGGVCGRLELVAYSGIPLVHLKNVSWLKRLKYAQGIINAAMDFTFKHDRFRFYLMDWSLDNIVANEKDEITFVDFEDVVIIDKHVSPDKDLPDWYKRYSRENLGPGFSFSIHSMCKHHLSDHNLWAACYILAGDDNPLLYPIPTELTLSRPHFSKLLYDCLNHEDRFNTVTKLQQVIREILSEEQKNRKESSSIR</sequence>
<comment type="caution">
    <text evidence="6">The sequence shown here is derived from an EMBL/GenBank/DDBJ whole genome shotgun (WGS) entry which is preliminary data.</text>
</comment>
<comment type="subcellular location">
    <subcellularLocation>
        <location evidence="1">Secreted</location>
    </subcellularLocation>
</comment>
<keyword evidence="7" id="KW-1185">Reference proteome</keyword>
<evidence type="ECO:0000313" key="7">
    <source>
        <dbReference type="Proteomes" id="UP000299102"/>
    </source>
</evidence>
<protein>
    <submittedName>
        <fullName evidence="6">Deleted in autism protein 1</fullName>
    </submittedName>
</protein>
<reference evidence="6 7" key="1">
    <citation type="journal article" date="2019" name="Commun. Biol.">
        <title>The bagworm genome reveals a unique fibroin gene that provides high tensile strength.</title>
        <authorList>
            <person name="Kono N."/>
            <person name="Nakamura H."/>
            <person name="Ohtoshi R."/>
            <person name="Tomita M."/>
            <person name="Numata K."/>
            <person name="Arakawa K."/>
        </authorList>
    </citation>
    <scope>NUCLEOTIDE SEQUENCE [LARGE SCALE GENOMIC DNA]</scope>
</reference>
<dbReference type="InterPro" id="IPR022049">
    <property type="entry name" value="FAM69_kinase_dom"/>
</dbReference>
<keyword evidence="3" id="KW-0964">Secreted</keyword>
<accession>A0A4C1Z0G2</accession>
<evidence type="ECO:0000256" key="4">
    <source>
        <dbReference type="ARBA" id="ARBA00022729"/>
    </source>
</evidence>
<evidence type="ECO:0000313" key="6">
    <source>
        <dbReference type="EMBL" id="GBP80085.1"/>
    </source>
</evidence>
<dbReference type="PANTHER" id="PTHR32073:SF7">
    <property type="entry name" value="GH11358P"/>
    <property type="match status" value="1"/>
</dbReference>
<comment type="similarity">
    <text evidence="2">Belongs to the DIPK family.</text>
</comment>
<evidence type="ECO:0000256" key="3">
    <source>
        <dbReference type="ARBA" id="ARBA00022525"/>
    </source>
</evidence>
<dbReference type="OrthoDB" id="10035316at2759"/>